<dbReference type="EMBL" id="PFSA01000034">
    <property type="protein sequence ID" value="PJC32745.1"/>
    <property type="molecule type" value="Genomic_DNA"/>
</dbReference>
<comment type="caution">
    <text evidence="1">The sequence shown here is derived from an EMBL/GenBank/DDBJ whole genome shotgun (WGS) entry which is preliminary data.</text>
</comment>
<dbReference type="AlphaFoldDB" id="A0A2M8F0D2"/>
<proteinExistence type="predicted"/>
<evidence type="ECO:0000313" key="2">
    <source>
        <dbReference type="Proteomes" id="UP000229777"/>
    </source>
</evidence>
<accession>A0A2M8F0D2</accession>
<evidence type="ECO:0000313" key="1">
    <source>
        <dbReference type="EMBL" id="PJC32745.1"/>
    </source>
</evidence>
<dbReference type="Proteomes" id="UP000229777">
    <property type="component" value="Unassembled WGS sequence"/>
</dbReference>
<sequence>MDIIGTKIRKVTDTNLIKLLVGHYFSKRDKKDGGILSKNELDIAVEEANKRRIAGRVDEILKADKLIFYSNFDLERTNLIYLLIITYIEKGLEDFIRVADIYSLKWLAPKDKEQKEYRDKIIKDISPIGKGLFDTDWIIPLEKQLKGIKMNILFIQKAEERVKYDIVRGEVKEKIEESRFNIGAFFNMLDNKVNMLLYDIGDSEQDLDYTVYRLAFFSLPEADQEQFNKIYSEVEHDPQYLDQEEVIFNLLNGKGELTEEAKEKIANLIAKRSYNKYAKEHQLYHYYACIPLIEVARHYLTSKGIEIKGKQVNQDQTTSKEDTATYEAIEKTTKKFAKDNNITIEKILRTGFLSWIDKGLFKQYTPLALSNQKELFNKWLKTRNQTKETLTKLIEKGELKTVGNGKNITGESLFNLKGQPDFEKIIEREFYNKEFRDYVKGKIGIDEFTNFLT</sequence>
<gene>
    <name evidence="1" type="ORF">CO049_02025</name>
</gene>
<feature type="non-terminal residue" evidence="1">
    <location>
        <position position="453"/>
    </location>
</feature>
<organism evidence="1 2">
    <name type="scientific">Candidatus Roizmanbacteria bacterium CG_4_9_14_0_2_um_filter_36_12</name>
    <dbReference type="NCBI Taxonomy" id="1974837"/>
    <lineage>
        <taxon>Bacteria</taxon>
        <taxon>Candidatus Roizmaniibacteriota</taxon>
    </lineage>
</organism>
<reference evidence="2" key="1">
    <citation type="submission" date="2017-09" db="EMBL/GenBank/DDBJ databases">
        <title>Depth-based differentiation of microbial function through sediment-hosted aquifers and enrichment of novel symbionts in the deep terrestrial subsurface.</title>
        <authorList>
            <person name="Probst A.J."/>
            <person name="Ladd B."/>
            <person name="Jarett J.K."/>
            <person name="Geller-Mcgrath D.E."/>
            <person name="Sieber C.M.K."/>
            <person name="Emerson J.B."/>
            <person name="Anantharaman K."/>
            <person name="Thomas B.C."/>
            <person name="Malmstrom R."/>
            <person name="Stieglmeier M."/>
            <person name="Klingl A."/>
            <person name="Woyke T."/>
            <person name="Ryan C.M."/>
            <person name="Banfield J.F."/>
        </authorList>
    </citation>
    <scope>NUCLEOTIDE SEQUENCE [LARGE SCALE GENOMIC DNA]</scope>
</reference>
<protein>
    <submittedName>
        <fullName evidence="1">Uncharacterized protein</fullName>
    </submittedName>
</protein>
<name>A0A2M8F0D2_9BACT</name>